<evidence type="ECO:0000313" key="3">
    <source>
        <dbReference type="EMBL" id="PON97981.1"/>
    </source>
</evidence>
<dbReference type="EMBL" id="JXTC01000028">
    <property type="protein sequence ID" value="PON97981.1"/>
    <property type="molecule type" value="Genomic_DNA"/>
</dbReference>
<dbReference type="InterPro" id="IPR007751">
    <property type="entry name" value="DUF676_lipase-like"/>
</dbReference>
<organism evidence="3 4">
    <name type="scientific">Trema orientale</name>
    <name type="common">Charcoal tree</name>
    <name type="synonym">Celtis orientalis</name>
    <dbReference type="NCBI Taxonomy" id="63057"/>
    <lineage>
        <taxon>Eukaryota</taxon>
        <taxon>Viridiplantae</taxon>
        <taxon>Streptophyta</taxon>
        <taxon>Embryophyta</taxon>
        <taxon>Tracheophyta</taxon>
        <taxon>Spermatophyta</taxon>
        <taxon>Magnoliopsida</taxon>
        <taxon>eudicotyledons</taxon>
        <taxon>Gunneridae</taxon>
        <taxon>Pentapetalae</taxon>
        <taxon>rosids</taxon>
        <taxon>fabids</taxon>
        <taxon>Rosales</taxon>
        <taxon>Cannabaceae</taxon>
        <taxon>Trema</taxon>
    </lineage>
</organism>
<proteinExistence type="predicted"/>
<dbReference type="Pfam" id="PF05057">
    <property type="entry name" value="DUF676"/>
    <property type="match status" value="1"/>
</dbReference>
<feature type="region of interest" description="Disordered" evidence="1">
    <location>
        <begin position="1"/>
        <end position="23"/>
    </location>
</feature>
<keyword evidence="4" id="KW-1185">Reference proteome</keyword>
<evidence type="ECO:0000313" key="4">
    <source>
        <dbReference type="Proteomes" id="UP000237000"/>
    </source>
</evidence>
<protein>
    <recommendedName>
        <fullName evidence="2">DUF676 domain-containing protein</fullName>
    </recommendedName>
</protein>
<sequence length="141" mass="15519">MIAANSPLRFAAPGPARNPNPTRLLHRHSNSGCGFFFFNLSSRSLELNLPVGWSHKKMELFQRVRGAGAWLRIRHDDDLTVEADPAGGEDVHSAMAEPEHLVIMVNGINGSSADWRYAAEQFAKRLPDKVLVHCECSSPSG</sequence>
<feature type="domain" description="DUF676" evidence="2">
    <location>
        <begin position="97"/>
        <end position="135"/>
    </location>
</feature>
<dbReference type="InParanoid" id="A0A2P5FJK2"/>
<evidence type="ECO:0000256" key="1">
    <source>
        <dbReference type="SAM" id="MobiDB-lite"/>
    </source>
</evidence>
<dbReference type="AlphaFoldDB" id="A0A2P5FJK2"/>
<dbReference type="STRING" id="63057.A0A2P5FJK2"/>
<reference evidence="4" key="1">
    <citation type="submission" date="2016-06" db="EMBL/GenBank/DDBJ databases">
        <title>Parallel loss of symbiosis genes in relatives of nitrogen-fixing non-legume Parasponia.</title>
        <authorList>
            <person name="Van Velzen R."/>
            <person name="Holmer R."/>
            <person name="Bu F."/>
            <person name="Rutten L."/>
            <person name="Van Zeijl A."/>
            <person name="Liu W."/>
            <person name="Santuari L."/>
            <person name="Cao Q."/>
            <person name="Sharma T."/>
            <person name="Shen D."/>
            <person name="Roswanjaya Y."/>
            <person name="Wardhani T."/>
            <person name="Kalhor M.S."/>
            <person name="Jansen J."/>
            <person name="Van den Hoogen J."/>
            <person name="Gungor B."/>
            <person name="Hartog M."/>
            <person name="Hontelez J."/>
            <person name="Verver J."/>
            <person name="Yang W.-C."/>
            <person name="Schijlen E."/>
            <person name="Repin R."/>
            <person name="Schilthuizen M."/>
            <person name="Schranz E."/>
            <person name="Heidstra R."/>
            <person name="Miyata K."/>
            <person name="Fedorova E."/>
            <person name="Kohlen W."/>
            <person name="Bisseling T."/>
            <person name="Smit S."/>
            <person name="Geurts R."/>
        </authorList>
    </citation>
    <scope>NUCLEOTIDE SEQUENCE [LARGE SCALE GENOMIC DNA]</scope>
    <source>
        <strain evidence="4">cv. RG33-2</strain>
    </source>
</reference>
<evidence type="ECO:0000259" key="2">
    <source>
        <dbReference type="Pfam" id="PF05057"/>
    </source>
</evidence>
<accession>A0A2P5FJK2</accession>
<dbReference type="OrthoDB" id="1738118at2759"/>
<name>A0A2P5FJK2_TREOI</name>
<gene>
    <name evidence="3" type="ORF">TorRG33x02_062960</name>
</gene>
<dbReference type="Proteomes" id="UP000237000">
    <property type="component" value="Unassembled WGS sequence"/>
</dbReference>
<comment type="caution">
    <text evidence="3">The sequence shown here is derived from an EMBL/GenBank/DDBJ whole genome shotgun (WGS) entry which is preliminary data.</text>
</comment>